<organism evidence="2 3">
    <name type="scientific">Rhodococcus pyridinivorans KG-16</name>
    <dbReference type="NCBI Taxonomy" id="1441730"/>
    <lineage>
        <taxon>Bacteria</taxon>
        <taxon>Bacillati</taxon>
        <taxon>Actinomycetota</taxon>
        <taxon>Actinomycetes</taxon>
        <taxon>Mycobacteriales</taxon>
        <taxon>Nocardiaceae</taxon>
        <taxon>Rhodococcus</taxon>
    </lineage>
</organism>
<feature type="compositionally biased region" description="Basic residues" evidence="1">
    <location>
        <begin position="127"/>
        <end position="137"/>
    </location>
</feature>
<sequence length="231" mass="25243">MKPGARVALGVGIGYFLGRTKKMRVAMMLAGAGMTGKLPSNPQELLQRSASMLGSSPEINKITESVRGELMHAARAAAVTAASNRIDSLNERLQSRASGGGRSEEPEDAEYEDEYDESRDEDEGRGSKRRGSRSRGSRSRDEEPDYDETDEEGSDEEDSGDEEEPEPERPAPRRRAARATSRPRTSRSKKTADSEDSDDSEEAPPKPRKRAARSTASSSSSGRAPVRRTKR</sequence>
<evidence type="ECO:0000313" key="3">
    <source>
        <dbReference type="Proteomes" id="UP000053060"/>
    </source>
</evidence>
<dbReference type="PATRIC" id="fig|1441730.3.peg.3018"/>
<dbReference type="EMBL" id="AZXY01000007">
    <property type="protein sequence ID" value="KSZ57797.1"/>
    <property type="molecule type" value="Genomic_DNA"/>
</dbReference>
<name>A0A0V9UIG1_9NOCA</name>
<feature type="region of interest" description="Disordered" evidence="1">
    <location>
        <begin position="91"/>
        <end position="231"/>
    </location>
</feature>
<gene>
    <name evidence="2" type="ORF">Z045_14525</name>
</gene>
<evidence type="ECO:0000313" key="2">
    <source>
        <dbReference type="EMBL" id="KSZ57797.1"/>
    </source>
</evidence>
<feature type="compositionally biased region" description="Acidic residues" evidence="1">
    <location>
        <begin position="105"/>
        <end position="123"/>
    </location>
</feature>
<evidence type="ECO:0000256" key="1">
    <source>
        <dbReference type="SAM" id="MobiDB-lite"/>
    </source>
</evidence>
<evidence type="ECO:0008006" key="4">
    <source>
        <dbReference type="Google" id="ProtNLM"/>
    </source>
</evidence>
<reference evidence="3" key="1">
    <citation type="submission" date="2015-01" db="EMBL/GenBank/DDBJ databases">
        <title>Draft genome sequence of Rhodococcus pyridinivorans strain KG-16, a hydrocarbon-degrading bacterium.</title>
        <authorList>
            <person name="Aggarwal R.K."/>
            <person name="Dawar C."/>
        </authorList>
    </citation>
    <scope>NUCLEOTIDE SEQUENCE [LARGE SCALE GENOMIC DNA]</scope>
    <source>
        <strain evidence="3">KG-16</strain>
    </source>
</reference>
<accession>A0A0V9UIG1</accession>
<dbReference type="Proteomes" id="UP000053060">
    <property type="component" value="Unassembled WGS sequence"/>
</dbReference>
<feature type="compositionally biased region" description="Low complexity" evidence="1">
    <location>
        <begin position="213"/>
        <end position="224"/>
    </location>
</feature>
<dbReference type="AlphaFoldDB" id="A0A0V9UIG1"/>
<feature type="compositionally biased region" description="Acidic residues" evidence="1">
    <location>
        <begin position="142"/>
        <end position="166"/>
    </location>
</feature>
<dbReference type="RefSeq" id="WP_060652500.1">
    <property type="nucleotide sequence ID" value="NZ_AZXY01000007.1"/>
</dbReference>
<reference evidence="2 3" key="2">
    <citation type="journal article" date="2016" name="Genome Announc.">
        <title>Draft Genome Sequence of a Versatile Hydrocarbon-Degrading Bacterium, Rhodococcus pyridinivorans Strain KG-16, Collected from Oil Fields in India.</title>
        <authorList>
            <person name="Aggarwal R.K."/>
            <person name="Dawar C."/>
            <person name="Phanindranath R."/>
            <person name="Mutnuri L."/>
            <person name="Dayal A.M."/>
        </authorList>
    </citation>
    <scope>NUCLEOTIDE SEQUENCE [LARGE SCALE GENOMIC DNA]</scope>
    <source>
        <strain evidence="2 3">KG-16</strain>
    </source>
</reference>
<protein>
    <recommendedName>
        <fullName evidence="4">Primase</fullName>
    </recommendedName>
</protein>
<proteinExistence type="predicted"/>
<comment type="caution">
    <text evidence="2">The sequence shown here is derived from an EMBL/GenBank/DDBJ whole genome shotgun (WGS) entry which is preliminary data.</text>
</comment>